<dbReference type="GO" id="GO:0016705">
    <property type="term" value="F:oxidoreductase activity, acting on paired donors, with incorporation or reduction of molecular oxygen"/>
    <property type="evidence" value="ECO:0007669"/>
    <property type="project" value="InterPro"/>
</dbReference>
<dbReference type="InterPro" id="IPR001128">
    <property type="entry name" value="Cyt_P450"/>
</dbReference>
<dbReference type="InterPro" id="IPR002401">
    <property type="entry name" value="Cyt_P450_E_grp-I"/>
</dbReference>
<dbReference type="PRINTS" id="PR00385">
    <property type="entry name" value="P450"/>
</dbReference>
<dbReference type="OrthoDB" id="1877779at2759"/>
<evidence type="ECO:0000256" key="3">
    <source>
        <dbReference type="ARBA" id="ARBA00022723"/>
    </source>
</evidence>
<keyword evidence="6 8" id="KW-0503">Monooxygenase</keyword>
<gene>
    <name evidence="10" type="ORF">GSCOC_T00042750001</name>
</gene>
<dbReference type="OMA" id="PIFAFKM"/>
<dbReference type="EMBL" id="HG739180">
    <property type="protein sequence ID" value="CDP15153.1"/>
    <property type="molecule type" value="Genomic_DNA"/>
</dbReference>
<reference evidence="11" key="1">
    <citation type="journal article" date="2014" name="Science">
        <title>The coffee genome provides insight into the convergent evolution of caffeine biosynthesis.</title>
        <authorList>
            <person name="Denoeud F."/>
            <person name="Carretero-Paulet L."/>
            <person name="Dereeper A."/>
            <person name="Droc G."/>
            <person name="Guyot R."/>
            <person name="Pietrella M."/>
            <person name="Zheng C."/>
            <person name="Alberti A."/>
            <person name="Anthony F."/>
            <person name="Aprea G."/>
            <person name="Aury J.M."/>
            <person name="Bento P."/>
            <person name="Bernard M."/>
            <person name="Bocs S."/>
            <person name="Campa C."/>
            <person name="Cenci A."/>
            <person name="Combes M.C."/>
            <person name="Crouzillat D."/>
            <person name="Da Silva C."/>
            <person name="Daddiego L."/>
            <person name="De Bellis F."/>
            <person name="Dussert S."/>
            <person name="Garsmeur O."/>
            <person name="Gayraud T."/>
            <person name="Guignon V."/>
            <person name="Jahn K."/>
            <person name="Jamilloux V."/>
            <person name="Joet T."/>
            <person name="Labadie K."/>
            <person name="Lan T."/>
            <person name="Leclercq J."/>
            <person name="Lepelley M."/>
            <person name="Leroy T."/>
            <person name="Li L.T."/>
            <person name="Librado P."/>
            <person name="Lopez L."/>
            <person name="Munoz A."/>
            <person name="Noel B."/>
            <person name="Pallavicini A."/>
            <person name="Perrotta G."/>
            <person name="Poncet V."/>
            <person name="Pot D."/>
            <person name="Priyono X."/>
            <person name="Rigoreau M."/>
            <person name="Rouard M."/>
            <person name="Rozas J."/>
            <person name="Tranchant-Dubreuil C."/>
            <person name="VanBuren R."/>
            <person name="Zhang Q."/>
            <person name="Andrade A.C."/>
            <person name="Argout X."/>
            <person name="Bertrand B."/>
            <person name="de Kochko A."/>
            <person name="Graziosi G."/>
            <person name="Henry R.J."/>
            <person name="Jayarama X."/>
            <person name="Ming R."/>
            <person name="Nagai C."/>
            <person name="Rounsley S."/>
            <person name="Sankoff D."/>
            <person name="Giuliano G."/>
            <person name="Albert V.A."/>
            <person name="Wincker P."/>
            <person name="Lashermes P."/>
        </authorList>
    </citation>
    <scope>NUCLEOTIDE SEQUENCE [LARGE SCALE GENOMIC DNA]</scope>
    <source>
        <strain evidence="11">cv. DH200-94</strain>
    </source>
</reference>
<keyword evidence="9" id="KW-1133">Transmembrane helix</keyword>
<evidence type="ECO:0000256" key="7">
    <source>
        <dbReference type="PIRSR" id="PIRSR602401-1"/>
    </source>
</evidence>
<dbReference type="PANTHER" id="PTHR47950">
    <property type="entry name" value="CYTOCHROME P450, FAMILY 76, SUBFAMILY C, POLYPEPTIDE 5-RELATED"/>
    <property type="match status" value="1"/>
</dbReference>
<accession>A0A068V5K6</accession>
<evidence type="ECO:0000256" key="1">
    <source>
        <dbReference type="ARBA" id="ARBA00010617"/>
    </source>
</evidence>
<evidence type="ECO:0008006" key="12">
    <source>
        <dbReference type="Google" id="ProtNLM"/>
    </source>
</evidence>
<evidence type="ECO:0000256" key="5">
    <source>
        <dbReference type="ARBA" id="ARBA00023004"/>
    </source>
</evidence>
<dbReference type="AlphaFoldDB" id="A0A068V5K6"/>
<dbReference type="Proteomes" id="UP000295252">
    <property type="component" value="Chromosome IV"/>
</dbReference>
<dbReference type="GO" id="GO:0004497">
    <property type="term" value="F:monooxygenase activity"/>
    <property type="evidence" value="ECO:0007669"/>
    <property type="project" value="UniProtKB-KW"/>
</dbReference>
<keyword evidence="5 7" id="KW-0408">Iron</keyword>
<organism evidence="10 11">
    <name type="scientific">Coffea canephora</name>
    <name type="common">Robusta coffee</name>
    <dbReference type="NCBI Taxonomy" id="49390"/>
    <lineage>
        <taxon>Eukaryota</taxon>
        <taxon>Viridiplantae</taxon>
        <taxon>Streptophyta</taxon>
        <taxon>Embryophyta</taxon>
        <taxon>Tracheophyta</taxon>
        <taxon>Spermatophyta</taxon>
        <taxon>Magnoliopsida</taxon>
        <taxon>eudicotyledons</taxon>
        <taxon>Gunneridae</taxon>
        <taxon>Pentapetalae</taxon>
        <taxon>asterids</taxon>
        <taxon>lamiids</taxon>
        <taxon>Gentianales</taxon>
        <taxon>Rubiaceae</taxon>
        <taxon>Ixoroideae</taxon>
        <taxon>Gardenieae complex</taxon>
        <taxon>Bertiereae - Coffeeae clade</taxon>
        <taxon>Coffeeae</taxon>
        <taxon>Coffea</taxon>
    </lineage>
</organism>
<dbReference type="FunFam" id="1.10.630.10:FF:000163">
    <property type="entry name" value="Geraniol 8-hydroxylase"/>
    <property type="match status" value="1"/>
</dbReference>
<keyword evidence="2 7" id="KW-0349">Heme</keyword>
<dbReference type="GO" id="GO:0020037">
    <property type="term" value="F:heme binding"/>
    <property type="evidence" value="ECO:0007669"/>
    <property type="project" value="InterPro"/>
</dbReference>
<evidence type="ECO:0000256" key="9">
    <source>
        <dbReference type="SAM" id="Phobius"/>
    </source>
</evidence>
<dbReference type="Gene3D" id="1.10.630.10">
    <property type="entry name" value="Cytochrome P450"/>
    <property type="match status" value="1"/>
</dbReference>
<dbReference type="InterPro" id="IPR036396">
    <property type="entry name" value="Cyt_P450_sf"/>
</dbReference>
<dbReference type="STRING" id="49390.A0A068V5K6"/>
<comment type="cofactor">
    <cofactor evidence="7">
        <name>heme</name>
        <dbReference type="ChEBI" id="CHEBI:30413"/>
    </cofactor>
</comment>
<evidence type="ECO:0000256" key="4">
    <source>
        <dbReference type="ARBA" id="ARBA00023002"/>
    </source>
</evidence>
<evidence type="ECO:0000256" key="6">
    <source>
        <dbReference type="ARBA" id="ARBA00023033"/>
    </source>
</evidence>
<proteinExistence type="inferred from homology"/>
<feature type="binding site" description="axial binding residue" evidence="7">
    <location>
        <position position="438"/>
    </location>
    <ligand>
        <name>heme</name>
        <dbReference type="ChEBI" id="CHEBI:30413"/>
    </ligand>
    <ligandPart>
        <name>Fe</name>
        <dbReference type="ChEBI" id="CHEBI:18248"/>
    </ligandPart>
</feature>
<dbReference type="PhylomeDB" id="A0A068V5K6"/>
<evidence type="ECO:0000313" key="11">
    <source>
        <dbReference type="Proteomes" id="UP000295252"/>
    </source>
</evidence>
<evidence type="ECO:0000256" key="8">
    <source>
        <dbReference type="RuleBase" id="RU000461"/>
    </source>
</evidence>
<sequence length="496" mass="56466">MDSTANSFIFLPLFLLPPLFWLILNYIKSRNQSLPPGPKPWPIVGNLPQIGSKPHVALAQLAQDYGPLISLRLGSQLVVVGSTPAAATEILKTHDRILSGRHVPHVSYAKSPLMNYVSVGWTYECTDQWKFLRTLCKSEILGAKVIENQSHLREQKANELVQFLVSKEGQRIKIAEVVFVSVFNFLGQIFFSKDFLSYDEVENGGGMSELIREVMELWTAPNISDLYPVLGGLDLQRLSKKASVCHNKICSAWQEIIRERRGKKYQDSTRQKDFLDVLLQNDFSDDQINYLHLELFAAGSDTSTSTVEWAMAESLRKPKFLDMIRQELDQIEFSGENVIKESDLTRLPYLQACVKEILRLHPPAPLLLPRRATETCQVMNYTIPMGTEVLVNVWAIGRDPNIWEDPSSFNPERFLSCDLDFKGNDFEFLPFGAGRRMCPGLPMAARQVCLTLASLIYHFEWSLPDNMLPQHMDMSEKFGITLQKEQPLVIMLSRRK</sequence>
<dbReference type="Gramene" id="CDP15153">
    <property type="protein sequence ID" value="CDP15153"/>
    <property type="gene ID" value="GSCOC_T00042750001"/>
</dbReference>
<evidence type="ECO:0000313" key="10">
    <source>
        <dbReference type="EMBL" id="CDP15153.1"/>
    </source>
</evidence>
<dbReference type="PROSITE" id="PS00086">
    <property type="entry name" value="CYTOCHROME_P450"/>
    <property type="match status" value="1"/>
</dbReference>
<feature type="transmembrane region" description="Helical" evidence="9">
    <location>
        <begin position="6"/>
        <end position="27"/>
    </location>
</feature>
<keyword evidence="4 8" id="KW-0560">Oxidoreductase</keyword>
<dbReference type="GO" id="GO:0005506">
    <property type="term" value="F:iron ion binding"/>
    <property type="evidence" value="ECO:0007669"/>
    <property type="project" value="InterPro"/>
</dbReference>
<keyword evidence="9" id="KW-0812">Transmembrane</keyword>
<keyword evidence="3 7" id="KW-0479">Metal-binding</keyword>
<dbReference type="InParanoid" id="A0A068V5K6"/>
<keyword evidence="11" id="KW-1185">Reference proteome</keyword>
<keyword evidence="9" id="KW-0472">Membrane</keyword>
<name>A0A068V5K6_COFCA</name>
<dbReference type="InterPro" id="IPR017972">
    <property type="entry name" value="Cyt_P450_CS"/>
</dbReference>
<dbReference type="Pfam" id="PF00067">
    <property type="entry name" value="p450"/>
    <property type="match status" value="1"/>
</dbReference>
<evidence type="ECO:0000256" key="2">
    <source>
        <dbReference type="ARBA" id="ARBA00022617"/>
    </source>
</evidence>
<dbReference type="SUPFAM" id="SSF48264">
    <property type="entry name" value="Cytochrome P450"/>
    <property type="match status" value="1"/>
</dbReference>
<protein>
    <recommendedName>
        <fullName evidence="12">(S)-N-methylcoclaurine 3'-hydroxylase isozyme 2</fullName>
    </recommendedName>
</protein>
<comment type="similarity">
    <text evidence="1 8">Belongs to the cytochrome P450 family.</text>
</comment>
<dbReference type="PRINTS" id="PR00463">
    <property type="entry name" value="EP450I"/>
</dbReference>
<dbReference type="PANTHER" id="PTHR47950:SF6">
    <property type="entry name" value="CYTOCHROME P450"/>
    <property type="match status" value="1"/>
</dbReference>